<feature type="compositionally biased region" description="Basic and acidic residues" evidence="3">
    <location>
        <begin position="785"/>
        <end position="854"/>
    </location>
</feature>
<sequence length="872" mass="98313">MNSGTSLFLPAYATKDFRDVELLVDKVALKVTCERKNNSTLEEDVAFFDKEVRRDFEAFRLKLLKRTDTDLWPTYLQFYFVTPAQAEKDQTDLLAWSHIKKLVNMAMKVLSLRLQGHLLVNLGPKDIRRYCCELGGNAILTYRISLEDGSNSLDAIRTTRQVLVQQLYDLSVQLGCEDDETDEDALYSFDIPEFWEDHVQYSILEGIGSSIVRDPPISRWKVNSSTDPKDEEKAKQAAEHFAALQQKITESKEATEKQAALNKEAIEAARKALEAKKKLKKDEKDEKDEDEDGKKGGGKGGKRPANGEPDDAPKPKKRVLRDSTQKQTQEVMAKAAAKKLRKRGGGAGSGSQRDSQQGSQAPETQEGDDPMEGIEDDPLPEEEEDAPGSVERFKSIEEVEADEAERINLSDPWTWERMPFSIEKTSFDRTINEYLHFHENYRLAIMRNLVKGWFLQKRLSEKSKLGATAWAELMTIMGQSEWLASDIRALINGDGDTKRKTMLRNSQVHALPERNLFDDPAAAVAAGYDGYCMPRKLPIPGSTPLVIKLWIIDPDAVDPLLTVSRLRLRADDNGIDLIHGIRDEVAILEEYSLDQIVSFIWDKYDRMPRSICGFETLVTDLTVDKGYQLLPIVGSTKFDEWIQKVTRLTGGQYAGADIWMRVELLRLASGSDTPVMSNYYHQWNYANLADWMAVPDHVKRLSGTIPGLSYTQLDTLPAVTRKMRKDARKENGLDLDDEPNTGTGGGRSSATPGRTPGRTSGRKTRAPARKAAAPAKQKLTAAQKEAAKAAKEEADRQKKEADKKRKEEEKKRKEEEKEAEKARKAELKELQKQANKAEKEAEKRRLLQEKADADAKELKARIEALKNATPKK</sequence>
<proteinExistence type="predicted"/>
<evidence type="ECO:0000256" key="3">
    <source>
        <dbReference type="SAM" id="MobiDB-lite"/>
    </source>
</evidence>
<feature type="region of interest" description="Disordered" evidence="3">
    <location>
        <begin position="724"/>
        <end position="854"/>
    </location>
</feature>
<accession>A0A3N4HFA8</accession>
<comment type="subcellular location">
    <subcellularLocation>
        <location evidence="1">Nucleus</location>
    </subcellularLocation>
</comment>
<gene>
    <name evidence="4" type="ORF">BJ508DRAFT_315924</name>
</gene>
<dbReference type="EMBL" id="ML119975">
    <property type="protein sequence ID" value="RPA71101.1"/>
    <property type="molecule type" value="Genomic_DNA"/>
</dbReference>
<protein>
    <submittedName>
        <fullName evidence="4">Uncharacterized protein</fullName>
    </submittedName>
</protein>
<dbReference type="PANTHER" id="PTHR13681:SF24">
    <property type="entry name" value="TUDOR DOMAIN-CONTAINING PROTEIN 3"/>
    <property type="match status" value="1"/>
</dbReference>
<name>A0A3N4HFA8_ASCIM</name>
<feature type="compositionally biased region" description="Low complexity" evidence="3">
    <location>
        <begin position="350"/>
        <end position="361"/>
    </location>
</feature>
<dbReference type="Proteomes" id="UP000275078">
    <property type="component" value="Unassembled WGS sequence"/>
</dbReference>
<evidence type="ECO:0000313" key="4">
    <source>
        <dbReference type="EMBL" id="RPA71101.1"/>
    </source>
</evidence>
<feature type="compositionally biased region" description="Low complexity" evidence="3">
    <location>
        <begin position="769"/>
        <end position="784"/>
    </location>
</feature>
<feature type="compositionally biased region" description="Basic and acidic residues" evidence="3">
    <location>
        <begin position="227"/>
        <end position="237"/>
    </location>
</feature>
<keyword evidence="5" id="KW-1185">Reference proteome</keyword>
<reference evidence="4 5" key="1">
    <citation type="journal article" date="2018" name="Nat. Ecol. Evol.">
        <title>Pezizomycetes genomes reveal the molecular basis of ectomycorrhizal truffle lifestyle.</title>
        <authorList>
            <person name="Murat C."/>
            <person name="Payen T."/>
            <person name="Noel B."/>
            <person name="Kuo A."/>
            <person name="Morin E."/>
            <person name="Chen J."/>
            <person name="Kohler A."/>
            <person name="Krizsan K."/>
            <person name="Balestrini R."/>
            <person name="Da Silva C."/>
            <person name="Montanini B."/>
            <person name="Hainaut M."/>
            <person name="Levati E."/>
            <person name="Barry K.W."/>
            <person name="Belfiori B."/>
            <person name="Cichocki N."/>
            <person name="Clum A."/>
            <person name="Dockter R.B."/>
            <person name="Fauchery L."/>
            <person name="Guy J."/>
            <person name="Iotti M."/>
            <person name="Le Tacon F."/>
            <person name="Lindquist E.A."/>
            <person name="Lipzen A."/>
            <person name="Malagnac F."/>
            <person name="Mello A."/>
            <person name="Molinier V."/>
            <person name="Miyauchi S."/>
            <person name="Poulain J."/>
            <person name="Riccioni C."/>
            <person name="Rubini A."/>
            <person name="Sitrit Y."/>
            <person name="Splivallo R."/>
            <person name="Traeger S."/>
            <person name="Wang M."/>
            <person name="Zifcakova L."/>
            <person name="Wipf D."/>
            <person name="Zambonelli A."/>
            <person name="Paolocci F."/>
            <person name="Nowrousian M."/>
            <person name="Ottonello S."/>
            <person name="Baldrian P."/>
            <person name="Spatafora J.W."/>
            <person name="Henrissat B."/>
            <person name="Nagy L.G."/>
            <person name="Aury J.M."/>
            <person name="Wincker P."/>
            <person name="Grigoriev I.V."/>
            <person name="Bonfante P."/>
            <person name="Martin F.M."/>
        </authorList>
    </citation>
    <scope>NUCLEOTIDE SEQUENCE [LARGE SCALE GENOMIC DNA]</scope>
    <source>
        <strain evidence="4 5">RN42</strain>
    </source>
</reference>
<feature type="region of interest" description="Disordered" evidence="3">
    <location>
        <begin position="277"/>
        <end position="405"/>
    </location>
</feature>
<feature type="region of interest" description="Disordered" evidence="3">
    <location>
        <begin position="215"/>
        <end position="237"/>
    </location>
</feature>
<dbReference type="GO" id="GO:0005634">
    <property type="term" value="C:nucleus"/>
    <property type="evidence" value="ECO:0007669"/>
    <property type="project" value="UniProtKB-SubCell"/>
</dbReference>
<dbReference type="PANTHER" id="PTHR13681">
    <property type="entry name" value="SURVIVAL OF MOTOR NEURON-RELATED-SPLICING FACTOR 30-RELATED"/>
    <property type="match status" value="1"/>
</dbReference>
<evidence type="ECO:0000256" key="1">
    <source>
        <dbReference type="ARBA" id="ARBA00004123"/>
    </source>
</evidence>
<feature type="compositionally biased region" description="Acidic residues" evidence="3">
    <location>
        <begin position="365"/>
        <end position="386"/>
    </location>
</feature>
<keyword evidence="2" id="KW-0539">Nucleus</keyword>
<dbReference type="AlphaFoldDB" id="A0A3N4HFA8"/>
<organism evidence="4 5">
    <name type="scientific">Ascobolus immersus RN42</name>
    <dbReference type="NCBI Taxonomy" id="1160509"/>
    <lineage>
        <taxon>Eukaryota</taxon>
        <taxon>Fungi</taxon>
        <taxon>Dikarya</taxon>
        <taxon>Ascomycota</taxon>
        <taxon>Pezizomycotina</taxon>
        <taxon>Pezizomycetes</taxon>
        <taxon>Pezizales</taxon>
        <taxon>Ascobolaceae</taxon>
        <taxon>Ascobolus</taxon>
    </lineage>
</organism>
<evidence type="ECO:0000313" key="5">
    <source>
        <dbReference type="Proteomes" id="UP000275078"/>
    </source>
</evidence>
<evidence type="ECO:0000256" key="2">
    <source>
        <dbReference type="ARBA" id="ARBA00023242"/>
    </source>
</evidence>